<accession>A0A1M6N1K7</accession>
<evidence type="ECO:0000259" key="1">
    <source>
        <dbReference type="Pfam" id="PF04293"/>
    </source>
</evidence>
<keyword evidence="3" id="KW-1185">Reference proteome</keyword>
<name>A0A1M6N1K7_9BACT</name>
<dbReference type="AlphaFoldDB" id="A0A1M6N1K7"/>
<dbReference type="Pfam" id="PF04293">
    <property type="entry name" value="SpoVR"/>
    <property type="match status" value="1"/>
</dbReference>
<evidence type="ECO:0000313" key="2">
    <source>
        <dbReference type="EMBL" id="SHJ89599.1"/>
    </source>
</evidence>
<dbReference type="Proteomes" id="UP000183994">
    <property type="component" value="Unassembled WGS sequence"/>
</dbReference>
<proteinExistence type="predicted"/>
<dbReference type="PANTHER" id="PTHR30029:SF2">
    <property type="entry name" value="STAGE V SPORULATION PROTEIN R"/>
    <property type="match status" value="1"/>
</dbReference>
<organism evidence="2 3">
    <name type="scientific">Desulfatibacillum alkenivorans DSM 16219</name>
    <dbReference type="NCBI Taxonomy" id="1121393"/>
    <lineage>
        <taxon>Bacteria</taxon>
        <taxon>Pseudomonadati</taxon>
        <taxon>Thermodesulfobacteriota</taxon>
        <taxon>Desulfobacteria</taxon>
        <taxon>Desulfobacterales</taxon>
        <taxon>Desulfatibacillaceae</taxon>
        <taxon>Desulfatibacillum</taxon>
    </lineage>
</organism>
<dbReference type="STRING" id="1121393.SAMN02745216_02480"/>
<protein>
    <submittedName>
        <fullName evidence="2">Stage V sporulation protein R</fullName>
    </submittedName>
</protein>
<dbReference type="EMBL" id="FQZU01000014">
    <property type="protein sequence ID" value="SHJ89599.1"/>
    <property type="molecule type" value="Genomic_DNA"/>
</dbReference>
<feature type="domain" description="SpoVR protein-like N-terminal" evidence="1">
    <location>
        <begin position="9"/>
        <end position="443"/>
    </location>
</feature>
<dbReference type="PANTHER" id="PTHR30029">
    <property type="entry name" value="STAGE V SPORULATION PROTEIN R"/>
    <property type="match status" value="1"/>
</dbReference>
<dbReference type="OrthoDB" id="9784270at2"/>
<sequence length="550" mass="64604">MELIDQHTKRIMEGCKERARDAGLEFGGDTLEYIVTNRDLVDLGPKNMIPTLYDYWVQDVEVIKERSRYELYPNNPYETVINTRPAISFYNDNNPDWLNVMIFYHVLGHIDFFRNNHLFAHTWHEDFEGQALSDKRYIAKLRSEKGRWVDYVIEFSRGIDNLVGLYSELSSLNRHETPILSRLDYYFDVFLQKEKKVRAGEYLKEIERYNQACRDFPDAPDPVFFAEVAAAYPEFEALYSKFKNRRHSRPKDLMSYILENSPFLAKDQNRWMKPVVEIVRKTALFFAPQIRTKTINEGWSSYWHEKLFLQDDRISGNEVGFARVNAFVTALPFVGLNPYAIGMRLFEHVEDLGRGGRISYDFQKLLDANLRKKFSREDASGGGWVFKVRENFSDFTFINTFVDQEFVDKHKLFVAGRRLNPRKKVWEYYIKSRKAEDYKQMLLDSLYHPPSIDIVEEETNDEHLYLTHRFEGKPLVKEFIANTMMGIEFLWGGPVKLETTELIMPAPEPTGLAAFYAAFATDPFPGSSREPSYRRVVYTMEDRKLSKVVL</sequence>
<dbReference type="InterPro" id="IPR007390">
    <property type="entry name" value="Spore_V_R"/>
</dbReference>
<dbReference type="RefSeq" id="WP_073476180.1">
    <property type="nucleotide sequence ID" value="NZ_FQZU01000014.1"/>
</dbReference>
<evidence type="ECO:0000313" key="3">
    <source>
        <dbReference type="Proteomes" id="UP000183994"/>
    </source>
</evidence>
<dbReference type="InterPro" id="IPR056174">
    <property type="entry name" value="SpoVR_N"/>
</dbReference>
<gene>
    <name evidence="2" type="ORF">SAMN02745216_02480</name>
</gene>
<reference evidence="3" key="1">
    <citation type="submission" date="2016-11" db="EMBL/GenBank/DDBJ databases">
        <authorList>
            <person name="Varghese N."/>
            <person name="Submissions S."/>
        </authorList>
    </citation>
    <scope>NUCLEOTIDE SEQUENCE [LARGE SCALE GENOMIC DNA]</scope>
    <source>
        <strain evidence="3">DSM 16219</strain>
    </source>
</reference>